<name>A0A2Z6AYK3_9BACT</name>
<accession>A0A2Z6AYK3</accession>
<dbReference type="PROSITE" id="PS51658">
    <property type="entry name" value="BFN"/>
    <property type="match status" value="1"/>
</dbReference>
<evidence type="ECO:0000313" key="2">
    <source>
        <dbReference type="EMBL" id="BBD08341.1"/>
    </source>
</evidence>
<dbReference type="AlphaFoldDB" id="A0A2Z6AYK3"/>
<dbReference type="Proteomes" id="UP000269883">
    <property type="component" value="Chromosome"/>
</dbReference>
<dbReference type="PANTHER" id="PTHR15160:SF1">
    <property type="entry name" value="VON HIPPEL-LINDAU DISEASE TUMOR SUPPRESSOR"/>
    <property type="match status" value="1"/>
</dbReference>
<dbReference type="Gene3D" id="3.10.690.10">
    <property type="entry name" value="Bifunctional nuclease domain"/>
    <property type="match status" value="1"/>
</dbReference>
<evidence type="ECO:0000259" key="1">
    <source>
        <dbReference type="PROSITE" id="PS51658"/>
    </source>
</evidence>
<reference evidence="2 3" key="1">
    <citation type="journal article" date="2018" name="Sci. Adv.">
        <title>Multi-heme cytochromes provide a pathway for survival in energy-limited environments.</title>
        <authorList>
            <person name="Deng X."/>
            <person name="Dohmae N."/>
            <person name="Nealson K.H."/>
            <person name="Hashimoto K."/>
            <person name="Okamoto A."/>
        </authorList>
    </citation>
    <scope>NUCLEOTIDE SEQUENCE [LARGE SCALE GENOMIC DNA]</scope>
    <source>
        <strain evidence="2 3">IS5</strain>
    </source>
</reference>
<dbReference type="InterPro" id="IPR003729">
    <property type="entry name" value="Bi_nuclease_dom"/>
</dbReference>
<organism evidence="2 3">
    <name type="scientific">Desulfovibrio ferrophilus</name>
    <dbReference type="NCBI Taxonomy" id="241368"/>
    <lineage>
        <taxon>Bacteria</taxon>
        <taxon>Pseudomonadati</taxon>
        <taxon>Thermodesulfobacteriota</taxon>
        <taxon>Desulfovibrionia</taxon>
        <taxon>Desulfovibrionales</taxon>
        <taxon>Desulfovibrionaceae</taxon>
        <taxon>Desulfovibrio</taxon>
    </lineage>
</organism>
<dbReference type="Pfam" id="PF02577">
    <property type="entry name" value="BFN_dom"/>
    <property type="match status" value="1"/>
</dbReference>
<dbReference type="EMBL" id="AP017378">
    <property type="protein sequence ID" value="BBD08341.1"/>
    <property type="molecule type" value="Genomic_DNA"/>
</dbReference>
<dbReference type="InterPro" id="IPR036104">
    <property type="entry name" value="BFN_sf"/>
</dbReference>
<gene>
    <name evidence="2" type="ORF">DFE_1615</name>
</gene>
<dbReference type="OrthoDB" id="9788698at2"/>
<keyword evidence="3" id="KW-1185">Reference proteome</keyword>
<evidence type="ECO:0000313" key="3">
    <source>
        <dbReference type="Proteomes" id="UP000269883"/>
    </source>
</evidence>
<proteinExistence type="predicted"/>
<dbReference type="PANTHER" id="PTHR15160">
    <property type="entry name" value="VON HIPPEL-LINDAU PROTEIN"/>
    <property type="match status" value="1"/>
</dbReference>
<sequence length="163" mass="18057">MVEMKVYGLALDETSQVPVLVLKDLAEEQTLPIWIGAMEAMAISLVLNEVSLPRPMTHDLLLNLAEGVGGKVSRVEIVRLEGGTYYAEIEVDLGEEIRRIDSRPSDAVALALRAGCSIFVADEVLAEAARESADSRPEFKTEEASKWNDLLEQFSEDDNKYKM</sequence>
<dbReference type="GO" id="GO:0004518">
    <property type="term" value="F:nuclease activity"/>
    <property type="evidence" value="ECO:0007669"/>
    <property type="project" value="InterPro"/>
</dbReference>
<dbReference type="SUPFAM" id="SSF103256">
    <property type="entry name" value="Hypothetical protein TM0160"/>
    <property type="match status" value="1"/>
</dbReference>
<dbReference type="RefSeq" id="WP_126378356.1">
    <property type="nucleotide sequence ID" value="NZ_AP017378.1"/>
</dbReference>
<dbReference type="KEGG" id="dfl:DFE_1615"/>
<feature type="domain" description="BFN" evidence="1">
    <location>
        <begin position="1"/>
        <end position="132"/>
    </location>
</feature>
<protein>
    <recommendedName>
        <fullName evidence="1">BFN domain-containing protein</fullName>
    </recommendedName>
</protein>